<dbReference type="EMBL" id="UFSO01000003">
    <property type="protein sequence ID" value="SSY80528.1"/>
    <property type="molecule type" value="Genomic_DNA"/>
</dbReference>
<feature type="region of interest" description="Disordered" evidence="2">
    <location>
        <begin position="28"/>
        <end position="106"/>
    </location>
</feature>
<dbReference type="Pfam" id="PF01298">
    <property type="entry name" value="TbpB_B_D"/>
    <property type="match status" value="1"/>
</dbReference>
<organism evidence="5 6">
    <name type="scientific">Alysiella crassa</name>
    <dbReference type="NCBI Taxonomy" id="153491"/>
    <lineage>
        <taxon>Bacteria</taxon>
        <taxon>Pseudomonadati</taxon>
        <taxon>Pseudomonadota</taxon>
        <taxon>Betaproteobacteria</taxon>
        <taxon>Neisseriales</taxon>
        <taxon>Neisseriaceae</taxon>
        <taxon>Alysiella</taxon>
    </lineage>
</organism>
<dbReference type="Proteomes" id="UP000254209">
    <property type="component" value="Unassembled WGS sequence"/>
</dbReference>
<evidence type="ECO:0000259" key="4">
    <source>
        <dbReference type="Pfam" id="PF01298"/>
    </source>
</evidence>
<keyword evidence="3" id="KW-0732">Signal</keyword>
<dbReference type="RefSeq" id="WP_051968431.1">
    <property type="nucleotide sequence ID" value="NZ_CP091519.2"/>
</dbReference>
<feature type="compositionally biased region" description="Gly residues" evidence="2">
    <location>
        <begin position="39"/>
        <end position="62"/>
    </location>
</feature>
<keyword evidence="6" id="KW-1185">Reference proteome</keyword>
<dbReference type="Gene3D" id="2.40.160.90">
    <property type="match status" value="1"/>
</dbReference>
<protein>
    <submittedName>
        <fullName evidence="5">Transferrin binding protein-like solute binding protein</fullName>
    </submittedName>
</protein>
<dbReference type="SUPFAM" id="SSF56925">
    <property type="entry name" value="OMPA-like"/>
    <property type="match status" value="1"/>
</dbReference>
<accession>A0A376BUM1</accession>
<feature type="compositionally biased region" description="Gly residues" evidence="2">
    <location>
        <begin position="69"/>
        <end position="85"/>
    </location>
</feature>
<dbReference type="InterPro" id="IPR001677">
    <property type="entry name" value="TbpB_B_D"/>
</dbReference>
<dbReference type="GO" id="GO:0009279">
    <property type="term" value="C:cell outer membrane"/>
    <property type="evidence" value="ECO:0007669"/>
    <property type="project" value="UniProtKB-SubCell"/>
</dbReference>
<evidence type="ECO:0000313" key="5">
    <source>
        <dbReference type="EMBL" id="SSY80528.1"/>
    </source>
</evidence>
<gene>
    <name evidence="5" type="ORF">NCTC10283_02088</name>
</gene>
<evidence type="ECO:0000256" key="2">
    <source>
        <dbReference type="SAM" id="MobiDB-lite"/>
    </source>
</evidence>
<dbReference type="PROSITE" id="PS51257">
    <property type="entry name" value="PROKAR_LIPOPROTEIN"/>
    <property type="match status" value="1"/>
</dbReference>
<reference evidence="5 6" key="1">
    <citation type="submission" date="2018-06" db="EMBL/GenBank/DDBJ databases">
        <authorList>
            <consortium name="Pathogen Informatics"/>
            <person name="Doyle S."/>
        </authorList>
    </citation>
    <scope>NUCLEOTIDE SEQUENCE [LARGE SCALE GENOMIC DNA]</scope>
    <source>
        <strain evidence="5 6">NCTC10283</strain>
    </source>
</reference>
<comment type="subcellular location">
    <subcellularLocation>
        <location evidence="1">Cell outer membrane</location>
    </subcellularLocation>
</comment>
<feature type="signal peptide" evidence="3">
    <location>
        <begin position="1"/>
        <end position="25"/>
    </location>
</feature>
<feature type="compositionally biased region" description="Low complexity" evidence="2">
    <location>
        <begin position="28"/>
        <end position="38"/>
    </location>
</feature>
<evidence type="ECO:0000313" key="6">
    <source>
        <dbReference type="Proteomes" id="UP000254209"/>
    </source>
</evidence>
<evidence type="ECO:0000256" key="1">
    <source>
        <dbReference type="ARBA" id="ARBA00004442"/>
    </source>
</evidence>
<dbReference type="InterPro" id="IPR011250">
    <property type="entry name" value="OMP/PagP_B-barrel"/>
</dbReference>
<evidence type="ECO:0000256" key="3">
    <source>
        <dbReference type="SAM" id="SignalP"/>
    </source>
</evidence>
<name>A0A376BUM1_9NEIS</name>
<proteinExistence type="predicted"/>
<sequence length="325" mass="32257">MKLFAIAAMTLAVMTACSSGGTSYALNSDGSSSGSVASSGGGAAGSSSGGASGSSGNGGSGGTPTADATGGGSSTAGASNSGGSGSTSTASSGGSGSGSGSGNNTAGAEMRTYRITAYGVTPEARLESLKTDGSVRAEKRAAIERVRVVDGSTGKTLSLPLIKDLPADSTAYADTFTVYKGVESKNPYTFVLVGEKTPSNEMPTTGTAHYLGTSYGVEKRADGSVVGGTGTTFLNVDFGKKTVTGKIHAADDWRPIDGPATTGFDVDATIRGTTFQSVTGAATQVDGQFYRSESNRENAAGTVMGVFSNQEKNISGAFSGSRMKQ</sequence>
<dbReference type="AlphaFoldDB" id="A0A376BUM1"/>
<feature type="chain" id="PRO_5016969893" evidence="3">
    <location>
        <begin position="26"/>
        <end position="325"/>
    </location>
</feature>
<feature type="domain" description="Transferrin-binding protein B C-lobe/N-lobe beta-barrel" evidence="4">
    <location>
        <begin position="202"/>
        <end position="322"/>
    </location>
</feature>
<dbReference type="STRING" id="1120980.GCA_000745955_00662"/>